<dbReference type="InterPro" id="IPR029058">
    <property type="entry name" value="AB_hydrolase_fold"/>
</dbReference>
<dbReference type="InterPro" id="IPR002921">
    <property type="entry name" value="Fungal_lipase-type"/>
</dbReference>
<dbReference type="PANTHER" id="PTHR46398:SF4">
    <property type="entry name" value="ALPHA_BETA-HYDROLASES SUPERFAMILY PROTEIN"/>
    <property type="match status" value="1"/>
</dbReference>
<dbReference type="GO" id="GO:0016787">
    <property type="term" value="F:hydrolase activity"/>
    <property type="evidence" value="ECO:0007669"/>
    <property type="project" value="UniProtKB-KW"/>
</dbReference>
<feature type="domain" description="Fungal lipase-type" evidence="2">
    <location>
        <begin position="6"/>
        <end position="63"/>
    </location>
</feature>
<dbReference type="SUPFAM" id="SSF53474">
    <property type="entry name" value="alpha/beta-Hydrolases"/>
    <property type="match status" value="1"/>
</dbReference>
<evidence type="ECO:0000313" key="3">
    <source>
        <dbReference type="EMBL" id="KAJ9707252.1"/>
    </source>
</evidence>
<proteinExistence type="predicted"/>
<dbReference type="AlphaFoldDB" id="A0AA39AGP9"/>
<protein>
    <recommendedName>
        <fullName evidence="2">Fungal lipase-type domain-containing protein</fullName>
    </recommendedName>
</protein>
<dbReference type="EMBL" id="JARBHA010000002">
    <property type="protein sequence ID" value="KAJ9707252.1"/>
    <property type="molecule type" value="Genomic_DNA"/>
</dbReference>
<evidence type="ECO:0000313" key="4">
    <source>
        <dbReference type="Proteomes" id="UP001168098"/>
    </source>
</evidence>
<gene>
    <name evidence="3" type="ORF">PVL29_002304</name>
</gene>
<dbReference type="GO" id="GO:0006629">
    <property type="term" value="P:lipid metabolic process"/>
    <property type="evidence" value="ECO:0007669"/>
    <property type="project" value="InterPro"/>
</dbReference>
<dbReference type="PANTHER" id="PTHR46398">
    <property type="entry name" value="ALPHA/BETA-HYDROLASES SUPERFAMILY PROTEIN"/>
    <property type="match status" value="1"/>
</dbReference>
<keyword evidence="4" id="KW-1185">Reference proteome</keyword>
<comment type="caution">
    <text evidence="3">The sequence shown here is derived from an EMBL/GenBank/DDBJ whole genome shotgun (WGS) entry which is preliminary data.</text>
</comment>
<reference evidence="3 4" key="1">
    <citation type="journal article" date="2023" name="BMC Biotechnol.">
        <title>Vitis rotundifolia cv Carlos genome sequencing.</title>
        <authorList>
            <person name="Huff M."/>
            <person name="Hulse-Kemp A."/>
            <person name="Scheffler B."/>
            <person name="Youngblood R."/>
            <person name="Simpson S."/>
            <person name="Babiker E."/>
            <person name="Staton M."/>
        </authorList>
    </citation>
    <scope>NUCLEOTIDE SEQUENCE [LARGE SCALE GENOMIC DNA]</scope>
    <source>
        <tissue evidence="3">Leaf</tissue>
    </source>
</reference>
<sequence length="216" mass="25265">MGIRALHDGLLKAAGWVLDAECNVLRELVEKYPNYTLTFTGHSLRLGMVALLTMVVVHNRDKLAKIDRKRIRYTNLITSVVLQDDFPPRTATLLEDIFKSLFYFPCLLCLRCMRDTCIPEEKMLRDPRRRYTPGRLYHIVERKPFRMGRFPQVVRTTVPVDGRFEHIVLSCNATSNHAIIWIRRDAQRAPDLMLGKDKIMEIPAKQKMERQETLKR</sequence>
<name>A0AA39AGP9_VITRO</name>
<organism evidence="3 4">
    <name type="scientific">Vitis rotundifolia</name>
    <name type="common">Muscadine grape</name>
    <dbReference type="NCBI Taxonomy" id="103349"/>
    <lineage>
        <taxon>Eukaryota</taxon>
        <taxon>Viridiplantae</taxon>
        <taxon>Streptophyta</taxon>
        <taxon>Embryophyta</taxon>
        <taxon>Tracheophyta</taxon>
        <taxon>Spermatophyta</taxon>
        <taxon>Magnoliopsida</taxon>
        <taxon>eudicotyledons</taxon>
        <taxon>Gunneridae</taxon>
        <taxon>Pentapetalae</taxon>
        <taxon>rosids</taxon>
        <taxon>Vitales</taxon>
        <taxon>Vitaceae</taxon>
        <taxon>Viteae</taxon>
        <taxon>Vitis</taxon>
    </lineage>
</organism>
<evidence type="ECO:0000259" key="2">
    <source>
        <dbReference type="Pfam" id="PF01764"/>
    </source>
</evidence>
<evidence type="ECO:0000256" key="1">
    <source>
        <dbReference type="ARBA" id="ARBA00022801"/>
    </source>
</evidence>
<dbReference type="Pfam" id="PF01764">
    <property type="entry name" value="Lipase_3"/>
    <property type="match status" value="1"/>
</dbReference>
<dbReference type="Gene3D" id="3.40.50.1820">
    <property type="entry name" value="alpha/beta hydrolase"/>
    <property type="match status" value="1"/>
</dbReference>
<accession>A0AA39AGP9</accession>
<dbReference type="Proteomes" id="UP001168098">
    <property type="component" value="Unassembled WGS sequence"/>
</dbReference>
<keyword evidence="1" id="KW-0378">Hydrolase</keyword>